<reference evidence="4 5" key="1">
    <citation type="submission" date="2021-04" db="EMBL/GenBank/DDBJ databases">
        <title>Whole genome sequence of Jiella sp. KSK16Y-1.</title>
        <authorList>
            <person name="Tuo L."/>
        </authorList>
    </citation>
    <scope>NUCLEOTIDE SEQUENCE [LARGE SCALE GENOMIC DNA]</scope>
    <source>
        <strain evidence="4 5">KSK16Y-1</strain>
    </source>
</reference>
<evidence type="ECO:0000256" key="2">
    <source>
        <dbReference type="ARBA" id="ARBA00049988"/>
    </source>
</evidence>
<dbReference type="InterPro" id="IPR010985">
    <property type="entry name" value="Ribbon_hlx_hlx"/>
</dbReference>
<dbReference type="EMBL" id="JAGJCF010000004">
    <property type="protein sequence ID" value="MBP0615685.1"/>
    <property type="molecule type" value="Genomic_DNA"/>
</dbReference>
<dbReference type="SUPFAM" id="SSF47598">
    <property type="entry name" value="Ribbon-helix-helix"/>
    <property type="match status" value="1"/>
</dbReference>
<dbReference type="Gene3D" id="1.20.5.780">
    <property type="entry name" value="Single helix bin"/>
    <property type="match status" value="1"/>
</dbReference>
<dbReference type="Proteomes" id="UP000678276">
    <property type="component" value="Unassembled WGS sequence"/>
</dbReference>
<dbReference type="Pfam" id="PF08681">
    <property type="entry name" value="TacA1"/>
    <property type="match status" value="1"/>
</dbReference>
<dbReference type="PANTHER" id="PTHR35401:SF2">
    <property type="entry name" value="ABC-TYPE TRANSPORT SYSTEM"/>
    <property type="match status" value="1"/>
</dbReference>
<dbReference type="InterPro" id="IPR014795">
    <property type="entry name" value="TacA_1-like"/>
</dbReference>
<comment type="caution">
    <text evidence="4">The sequence shown here is derived from an EMBL/GenBank/DDBJ whole genome shotgun (WGS) entry which is preliminary data.</text>
</comment>
<proteinExistence type="inferred from homology"/>
<protein>
    <submittedName>
        <fullName evidence="4">DUF1778 domain-containing protein</fullName>
    </submittedName>
</protein>
<keyword evidence="1" id="KW-1277">Toxin-antitoxin system</keyword>
<organism evidence="4 5">
    <name type="scientific">Jiella mangrovi</name>
    <dbReference type="NCBI Taxonomy" id="2821407"/>
    <lineage>
        <taxon>Bacteria</taxon>
        <taxon>Pseudomonadati</taxon>
        <taxon>Pseudomonadota</taxon>
        <taxon>Alphaproteobacteria</taxon>
        <taxon>Hyphomicrobiales</taxon>
        <taxon>Aurantimonadaceae</taxon>
        <taxon>Jiella</taxon>
    </lineage>
</organism>
<evidence type="ECO:0000256" key="3">
    <source>
        <dbReference type="SAM" id="MobiDB-lite"/>
    </source>
</evidence>
<dbReference type="PANTHER" id="PTHR35401">
    <property type="entry name" value="COPG FAMILY HELIX-TURN-HELIX PROTEIN-RELATED-RELATED"/>
    <property type="match status" value="1"/>
</dbReference>
<keyword evidence="5" id="KW-1185">Reference proteome</keyword>
<feature type="compositionally biased region" description="Basic and acidic residues" evidence="3">
    <location>
        <begin position="7"/>
        <end position="20"/>
    </location>
</feature>
<comment type="similarity">
    <text evidence="2">Belongs to the TacA antitoxin family.</text>
</comment>
<name>A0ABS4BG06_9HYPH</name>
<accession>A0ABS4BG06</accession>
<dbReference type="RefSeq" id="WP_209594089.1">
    <property type="nucleotide sequence ID" value="NZ_JAGJCF010000004.1"/>
</dbReference>
<feature type="region of interest" description="Disordered" evidence="3">
    <location>
        <begin position="1"/>
        <end position="23"/>
    </location>
</feature>
<sequence length="103" mass="11542">MSSSPDRPTRDDERASERMNFRTKPRIKRTIQQAAALSGVDDSVFTMTAAYEAALRTIAAHEVTRLTPADHAAFFEALDNPPEPTEALRAAFSRYRDTVDSRK</sequence>
<gene>
    <name evidence="4" type="ORF">J6595_08840</name>
</gene>
<evidence type="ECO:0000256" key="1">
    <source>
        <dbReference type="ARBA" id="ARBA00022649"/>
    </source>
</evidence>
<evidence type="ECO:0000313" key="5">
    <source>
        <dbReference type="Proteomes" id="UP000678276"/>
    </source>
</evidence>
<evidence type="ECO:0000313" key="4">
    <source>
        <dbReference type="EMBL" id="MBP0615685.1"/>
    </source>
</evidence>